<evidence type="ECO:0000256" key="11">
    <source>
        <dbReference type="SAM" id="Phobius"/>
    </source>
</evidence>
<evidence type="ECO:0000256" key="2">
    <source>
        <dbReference type="ARBA" id="ARBA00006175"/>
    </source>
</evidence>
<evidence type="ECO:0008006" key="14">
    <source>
        <dbReference type="Google" id="ProtNLM"/>
    </source>
</evidence>
<dbReference type="Gene3D" id="1.20.1080.10">
    <property type="entry name" value="Glycerol uptake facilitator protein"/>
    <property type="match status" value="1"/>
</dbReference>
<feature type="compositionally biased region" description="Basic and acidic residues" evidence="10">
    <location>
        <begin position="346"/>
        <end position="360"/>
    </location>
</feature>
<evidence type="ECO:0000256" key="9">
    <source>
        <dbReference type="RuleBase" id="RU000477"/>
    </source>
</evidence>
<keyword evidence="7 11" id="KW-0472">Membrane</keyword>
<gene>
    <name evidence="12" type="ORF">D0863_07719</name>
</gene>
<dbReference type="Proteomes" id="UP000269276">
    <property type="component" value="Unassembled WGS sequence"/>
</dbReference>
<dbReference type="PRINTS" id="PR00783">
    <property type="entry name" value="MINTRINSICP"/>
</dbReference>
<feature type="transmembrane region" description="Helical" evidence="11">
    <location>
        <begin position="217"/>
        <end position="237"/>
    </location>
</feature>
<dbReference type="FunFam" id="1.20.1080.10:FF:000014">
    <property type="entry name" value="Aquaporin 1"/>
    <property type="match status" value="1"/>
</dbReference>
<feature type="transmembrane region" description="Helical" evidence="11">
    <location>
        <begin position="176"/>
        <end position="197"/>
    </location>
</feature>
<comment type="subcellular location">
    <subcellularLocation>
        <location evidence="1">Membrane</location>
        <topology evidence="1">Multi-pass membrane protein</topology>
    </subcellularLocation>
</comment>
<dbReference type="OrthoDB" id="3222at2759"/>
<feature type="transmembrane region" description="Helical" evidence="11">
    <location>
        <begin position="129"/>
        <end position="149"/>
    </location>
</feature>
<comment type="caution">
    <text evidence="12">The sequence shown here is derived from an EMBL/GenBank/DDBJ whole genome shotgun (WGS) entry which is preliminary data.</text>
</comment>
<dbReference type="Pfam" id="PF00230">
    <property type="entry name" value="MIP"/>
    <property type="match status" value="1"/>
</dbReference>
<keyword evidence="4 9" id="KW-0812">Transmembrane</keyword>
<dbReference type="GO" id="GO:0005886">
    <property type="term" value="C:plasma membrane"/>
    <property type="evidence" value="ECO:0007669"/>
    <property type="project" value="TreeGrafter"/>
</dbReference>
<evidence type="ECO:0000256" key="5">
    <source>
        <dbReference type="ARBA" id="ARBA00022737"/>
    </source>
</evidence>
<dbReference type="VEuPathDB" id="FungiDB:BTJ68_06764"/>
<evidence type="ECO:0000256" key="4">
    <source>
        <dbReference type="ARBA" id="ARBA00022692"/>
    </source>
</evidence>
<evidence type="ECO:0000313" key="12">
    <source>
        <dbReference type="EMBL" id="RMY67538.1"/>
    </source>
</evidence>
<evidence type="ECO:0000256" key="3">
    <source>
        <dbReference type="ARBA" id="ARBA00022448"/>
    </source>
</evidence>
<accession>A0A3M7DT79</accession>
<protein>
    <recommendedName>
        <fullName evidence="14">Aquaporin</fullName>
    </recommendedName>
</protein>
<dbReference type="AlphaFoldDB" id="A0A3M7DT79"/>
<feature type="region of interest" description="Disordered" evidence="10">
    <location>
        <begin position="322"/>
        <end position="370"/>
    </location>
</feature>
<proteinExistence type="inferred from homology"/>
<dbReference type="EMBL" id="QWIP01000269">
    <property type="protein sequence ID" value="RMY67538.1"/>
    <property type="molecule type" value="Genomic_DNA"/>
</dbReference>
<dbReference type="PANTHER" id="PTHR19139">
    <property type="entry name" value="AQUAPORIN TRANSPORTER"/>
    <property type="match status" value="1"/>
</dbReference>
<feature type="transmembrane region" description="Helical" evidence="11">
    <location>
        <begin position="88"/>
        <end position="109"/>
    </location>
</feature>
<dbReference type="GO" id="GO:0015250">
    <property type="term" value="F:water channel activity"/>
    <property type="evidence" value="ECO:0007669"/>
    <property type="project" value="TreeGrafter"/>
</dbReference>
<dbReference type="InterPro" id="IPR023271">
    <property type="entry name" value="Aquaporin-like"/>
</dbReference>
<keyword evidence="5" id="KW-0677">Repeat</keyword>
<feature type="transmembrane region" description="Helical" evidence="11">
    <location>
        <begin position="289"/>
        <end position="308"/>
    </location>
</feature>
<comment type="catalytic activity">
    <reaction evidence="8">
        <text>H2O(in) = H2O(out)</text>
        <dbReference type="Rhea" id="RHEA:29667"/>
        <dbReference type="ChEBI" id="CHEBI:15377"/>
    </reaction>
</comment>
<feature type="compositionally biased region" description="Polar residues" evidence="10">
    <location>
        <begin position="333"/>
        <end position="344"/>
    </location>
</feature>
<name>A0A3M7DT79_HORWE</name>
<comment type="similarity">
    <text evidence="2 9">Belongs to the MIP/aquaporin (TC 1.A.8) family.</text>
</comment>
<dbReference type="PANTHER" id="PTHR19139:SF283">
    <property type="entry name" value="AQUAPORIN"/>
    <property type="match status" value="1"/>
</dbReference>
<dbReference type="SUPFAM" id="SSF81338">
    <property type="entry name" value="Aquaporin-like"/>
    <property type="match status" value="1"/>
</dbReference>
<evidence type="ECO:0000313" key="13">
    <source>
        <dbReference type="Proteomes" id="UP000269276"/>
    </source>
</evidence>
<keyword evidence="6 11" id="KW-1133">Transmembrane helix</keyword>
<dbReference type="InterPro" id="IPR034294">
    <property type="entry name" value="Aquaporin_transptr"/>
</dbReference>
<evidence type="ECO:0000256" key="10">
    <source>
        <dbReference type="SAM" id="MobiDB-lite"/>
    </source>
</evidence>
<evidence type="ECO:0000256" key="6">
    <source>
        <dbReference type="ARBA" id="ARBA00022989"/>
    </source>
</evidence>
<dbReference type="InterPro" id="IPR000425">
    <property type="entry name" value="MIP"/>
</dbReference>
<evidence type="ECO:0000256" key="8">
    <source>
        <dbReference type="ARBA" id="ARBA00034651"/>
    </source>
</evidence>
<keyword evidence="3 9" id="KW-0813">Transport</keyword>
<reference evidence="12 13" key="1">
    <citation type="journal article" date="2018" name="BMC Genomics">
        <title>Genomic evidence for intraspecific hybridization in a clonal and extremely halotolerant yeast.</title>
        <authorList>
            <person name="Gostincar C."/>
            <person name="Stajich J.E."/>
            <person name="Zupancic J."/>
            <person name="Zalar P."/>
            <person name="Gunde-Cimerman N."/>
        </authorList>
    </citation>
    <scope>NUCLEOTIDE SEQUENCE [LARGE SCALE GENOMIC DNA]</scope>
    <source>
        <strain evidence="12 13">EXF-2682</strain>
    </source>
</reference>
<feature type="transmembrane region" description="Helical" evidence="11">
    <location>
        <begin position="244"/>
        <end position="264"/>
    </location>
</feature>
<evidence type="ECO:0000256" key="7">
    <source>
        <dbReference type="ARBA" id="ARBA00023136"/>
    </source>
</evidence>
<sequence length="370" mass="39780">MREKKTSHPHSPVSRTIHTSHWKSGRNFLLDLYELSSLNAFFPQQLPREVTSPMASHDEKSHGFDKPFLGFLGNPRNADDQSAILKHFVAATGEFVGTFLFLFFAFLGHQMAVDTAPDTGPGNVISNQTVIFIAMSYGLSLLVTAWTMYRISGGLFNPAVTFGMVITGTLPPMRGLVLFPTQIISGMCAAGVAAAIVPGDIQTVQTTLAPGVSVARGLFLEMFLTAELVFTVLMLAAEKSKDTFIAPIGIGLALFVAEIAGVYYTGGSLNPARSFGPCIAGANFQSYHYIYWIGPLLGALIAGGYYHFVKFFNYEEANPGQDSAGPDGFEANVVSSIDEGQSGPQVHKDGADTVRSDSDGYHPGYADRQA</sequence>
<organism evidence="12 13">
    <name type="scientific">Hortaea werneckii</name>
    <name type="common">Black yeast</name>
    <name type="synonym">Cladosporium werneckii</name>
    <dbReference type="NCBI Taxonomy" id="91943"/>
    <lineage>
        <taxon>Eukaryota</taxon>
        <taxon>Fungi</taxon>
        <taxon>Dikarya</taxon>
        <taxon>Ascomycota</taxon>
        <taxon>Pezizomycotina</taxon>
        <taxon>Dothideomycetes</taxon>
        <taxon>Dothideomycetidae</taxon>
        <taxon>Mycosphaerellales</taxon>
        <taxon>Teratosphaeriaceae</taxon>
        <taxon>Hortaea</taxon>
    </lineage>
</organism>
<evidence type="ECO:0000256" key="1">
    <source>
        <dbReference type="ARBA" id="ARBA00004141"/>
    </source>
</evidence>